<dbReference type="Proteomes" id="UP000325315">
    <property type="component" value="Unassembled WGS sequence"/>
</dbReference>
<organism evidence="2 3">
    <name type="scientific">Gossypium australe</name>
    <dbReference type="NCBI Taxonomy" id="47621"/>
    <lineage>
        <taxon>Eukaryota</taxon>
        <taxon>Viridiplantae</taxon>
        <taxon>Streptophyta</taxon>
        <taxon>Embryophyta</taxon>
        <taxon>Tracheophyta</taxon>
        <taxon>Spermatophyta</taxon>
        <taxon>Magnoliopsida</taxon>
        <taxon>eudicotyledons</taxon>
        <taxon>Gunneridae</taxon>
        <taxon>Pentapetalae</taxon>
        <taxon>rosids</taxon>
        <taxon>malvids</taxon>
        <taxon>Malvales</taxon>
        <taxon>Malvaceae</taxon>
        <taxon>Malvoideae</taxon>
        <taxon>Gossypium</taxon>
    </lineage>
</organism>
<dbReference type="EMBL" id="SMMG02000006">
    <property type="protein sequence ID" value="KAA3470663.1"/>
    <property type="molecule type" value="Genomic_DNA"/>
</dbReference>
<feature type="region of interest" description="Disordered" evidence="1">
    <location>
        <begin position="169"/>
        <end position="189"/>
    </location>
</feature>
<accession>A0A5B6VNM1</accession>
<evidence type="ECO:0000313" key="2">
    <source>
        <dbReference type="EMBL" id="KAA3470663.1"/>
    </source>
</evidence>
<feature type="compositionally biased region" description="Polar residues" evidence="1">
    <location>
        <begin position="178"/>
        <end position="189"/>
    </location>
</feature>
<evidence type="ECO:0000313" key="3">
    <source>
        <dbReference type="Proteomes" id="UP000325315"/>
    </source>
</evidence>
<comment type="caution">
    <text evidence="2">The sequence shown here is derived from an EMBL/GenBank/DDBJ whole genome shotgun (WGS) entry which is preliminary data.</text>
</comment>
<proteinExistence type="predicted"/>
<keyword evidence="3" id="KW-1185">Reference proteome</keyword>
<feature type="region of interest" description="Disordered" evidence="1">
    <location>
        <begin position="104"/>
        <end position="127"/>
    </location>
</feature>
<protein>
    <submittedName>
        <fullName evidence="2">Uncharacterized protein</fullName>
    </submittedName>
</protein>
<reference evidence="3" key="1">
    <citation type="journal article" date="2019" name="Plant Biotechnol. J.">
        <title>Genome sequencing of the Australian wild diploid species Gossypium australe highlights disease resistance and delayed gland morphogenesis.</title>
        <authorList>
            <person name="Cai Y."/>
            <person name="Cai X."/>
            <person name="Wang Q."/>
            <person name="Wang P."/>
            <person name="Zhang Y."/>
            <person name="Cai C."/>
            <person name="Xu Y."/>
            <person name="Wang K."/>
            <person name="Zhou Z."/>
            <person name="Wang C."/>
            <person name="Geng S."/>
            <person name="Li B."/>
            <person name="Dong Q."/>
            <person name="Hou Y."/>
            <person name="Wang H."/>
            <person name="Ai P."/>
            <person name="Liu Z."/>
            <person name="Yi F."/>
            <person name="Sun M."/>
            <person name="An G."/>
            <person name="Cheng J."/>
            <person name="Zhang Y."/>
            <person name="Shi Q."/>
            <person name="Xie Y."/>
            <person name="Shi X."/>
            <person name="Chang Y."/>
            <person name="Huang F."/>
            <person name="Chen Y."/>
            <person name="Hong S."/>
            <person name="Mi L."/>
            <person name="Sun Q."/>
            <person name="Zhang L."/>
            <person name="Zhou B."/>
            <person name="Peng R."/>
            <person name="Zhang X."/>
            <person name="Liu F."/>
        </authorList>
    </citation>
    <scope>NUCLEOTIDE SEQUENCE [LARGE SCALE GENOMIC DNA]</scope>
    <source>
        <strain evidence="3">cv. PA1801</strain>
    </source>
</reference>
<sequence length="189" mass="21166">MELDAITSLISQVSSLINMIKTLKRPTTVQEMKAAELVCVYYEEDHVFDECPSNPTSVYYMENFNCYNNNPYSNTYSSRWKQHPNFSWSNQGVGNSSNAIRQNVASAPPGYKQPMPRQNAKQNLASSSSSLEDLLKEYMAKNDVIIQSQAASLRALENQVGKIAKVLSSRPQGALPSDTKNSRFQGKEK</sequence>
<gene>
    <name evidence="2" type="ORF">EPI10_016352</name>
</gene>
<dbReference type="OrthoDB" id="10514808at2759"/>
<name>A0A5B6VNM1_9ROSI</name>
<evidence type="ECO:0000256" key="1">
    <source>
        <dbReference type="SAM" id="MobiDB-lite"/>
    </source>
</evidence>
<dbReference type="AlphaFoldDB" id="A0A5B6VNM1"/>